<organism evidence="2 3">
    <name type="scientific">Cryptomeria japonica</name>
    <name type="common">Japanese cedar</name>
    <name type="synonym">Cupressus japonica</name>
    <dbReference type="NCBI Taxonomy" id="3369"/>
    <lineage>
        <taxon>Eukaryota</taxon>
        <taxon>Viridiplantae</taxon>
        <taxon>Streptophyta</taxon>
        <taxon>Embryophyta</taxon>
        <taxon>Tracheophyta</taxon>
        <taxon>Spermatophyta</taxon>
        <taxon>Pinopsida</taxon>
        <taxon>Pinidae</taxon>
        <taxon>Conifers II</taxon>
        <taxon>Cupressales</taxon>
        <taxon>Cupressaceae</taxon>
        <taxon>Cryptomeria</taxon>
    </lineage>
</organism>
<reference evidence="2" key="1">
    <citation type="submission" date="2022-12" db="EMBL/GenBank/DDBJ databases">
        <title>Chromosome-Level Genome Assembly of Japanese Cedar (Cryptomeriajaponica D. Don).</title>
        <authorList>
            <person name="Fujino T."/>
            <person name="Yamaguchi K."/>
            <person name="Yokoyama T."/>
            <person name="Hamanaka T."/>
            <person name="Harazono Y."/>
            <person name="Kamada H."/>
            <person name="Kobayashi W."/>
            <person name="Ujino-Ihara T."/>
            <person name="Uchiyama K."/>
            <person name="Matsumoto A."/>
            <person name="Izuno A."/>
            <person name="Tsumura Y."/>
            <person name="Toyoda A."/>
            <person name="Shigenobu S."/>
            <person name="Moriguchi Y."/>
            <person name="Ueno S."/>
            <person name="Kasahara M."/>
        </authorList>
    </citation>
    <scope>NUCLEOTIDE SEQUENCE</scope>
</reference>
<feature type="region of interest" description="Disordered" evidence="1">
    <location>
        <begin position="91"/>
        <end position="127"/>
    </location>
</feature>
<dbReference type="EMBL" id="BSEH01000020">
    <property type="protein sequence ID" value="GLJ56323.1"/>
    <property type="molecule type" value="Genomic_DNA"/>
</dbReference>
<dbReference type="Proteomes" id="UP001234787">
    <property type="component" value="Unassembled WGS sequence"/>
</dbReference>
<accession>A0AAD3NPN5</accession>
<dbReference type="AlphaFoldDB" id="A0AAD3NPN5"/>
<keyword evidence="3" id="KW-1185">Reference proteome</keyword>
<gene>
    <name evidence="2" type="ORF">SUGI_1217790</name>
</gene>
<sequence>MAPKARRKRLQGRLGIVQASDALGVTTTANPLSRDASDTKIVPRQPRSSQAAEEPHCIAIGVRGEGCGEMAPKARRKRLQGRLGIVQASDALGATTTANPLSRDASDTQIVPRQPRRWGMRRDGPNG</sequence>
<evidence type="ECO:0000313" key="2">
    <source>
        <dbReference type="EMBL" id="GLJ56323.1"/>
    </source>
</evidence>
<evidence type="ECO:0000256" key="1">
    <source>
        <dbReference type="SAM" id="MobiDB-lite"/>
    </source>
</evidence>
<feature type="region of interest" description="Disordered" evidence="1">
    <location>
        <begin position="28"/>
        <end position="54"/>
    </location>
</feature>
<name>A0AAD3NPN5_CRYJA</name>
<protein>
    <submittedName>
        <fullName evidence="2">Uncharacterized protein</fullName>
    </submittedName>
</protein>
<proteinExistence type="predicted"/>
<comment type="caution">
    <text evidence="2">The sequence shown here is derived from an EMBL/GenBank/DDBJ whole genome shotgun (WGS) entry which is preliminary data.</text>
</comment>
<evidence type="ECO:0000313" key="3">
    <source>
        <dbReference type="Proteomes" id="UP001234787"/>
    </source>
</evidence>